<keyword evidence="12" id="KW-1185">Reference proteome</keyword>
<dbReference type="EC" id="4.2.99.18" evidence="2"/>
<evidence type="ECO:0000313" key="12">
    <source>
        <dbReference type="Proteomes" id="UP000007468"/>
    </source>
</evidence>
<dbReference type="Gene3D" id="1.10.340.30">
    <property type="entry name" value="Hypothetical protein, domain 2"/>
    <property type="match status" value="1"/>
</dbReference>
<sequence>MGREWNCVGDGIYQRKGVSDFSLRQIYESGQAFRFKEVREDTFLVVHQQHWAIVSEQGDTITLQNTTLQECEDVWNRYFDLERDYHTLKQSFLGLDDYLDKAISFGEGLRILNQDIFEMIITFIISANNHIPRIKNSITKICEFAGTPIGEYDGEVIYAFPKAEQIQKLSQEQWDGIKLGYREKYIKKTVDMIVNQEIDIAQLPSLDTLEAQKELMKLSGVGEKVADCILLFSMAKYDAFPMDTWMKKVMQRYYPDESMGNIRRVRSLGVELFGSFAGIAQQYLFYYEREQSKRRK</sequence>
<dbReference type="InterPro" id="IPR012904">
    <property type="entry name" value="OGG_N"/>
</dbReference>
<evidence type="ECO:0000256" key="5">
    <source>
        <dbReference type="ARBA" id="ARBA00023204"/>
    </source>
</evidence>
<keyword evidence="3" id="KW-0227">DNA damage</keyword>
<evidence type="ECO:0000256" key="8">
    <source>
        <dbReference type="ARBA" id="ARBA00023295"/>
    </source>
</evidence>
<dbReference type="RefSeq" id="WP_014262412.1">
    <property type="nucleotide sequence ID" value="NC_016630.1"/>
</dbReference>
<dbReference type="PANTHER" id="PTHR10242:SF2">
    <property type="entry name" value="N-GLYCOSYLASE_DNA LYASE"/>
    <property type="match status" value="1"/>
</dbReference>
<dbReference type="SUPFAM" id="SSF55945">
    <property type="entry name" value="TATA-box binding protein-like"/>
    <property type="match status" value="1"/>
</dbReference>
<dbReference type="InterPro" id="IPR003265">
    <property type="entry name" value="HhH-GPD_domain"/>
</dbReference>
<evidence type="ECO:0000256" key="2">
    <source>
        <dbReference type="ARBA" id="ARBA00012720"/>
    </source>
</evidence>
<name>D6GTU0_FILAD</name>
<dbReference type="InterPro" id="IPR052054">
    <property type="entry name" value="Oxidative_DNA_repair_enzyme"/>
</dbReference>
<evidence type="ECO:0000256" key="4">
    <source>
        <dbReference type="ARBA" id="ARBA00022801"/>
    </source>
</evidence>
<evidence type="ECO:0000256" key="1">
    <source>
        <dbReference type="ARBA" id="ARBA00010679"/>
    </source>
</evidence>
<evidence type="ECO:0000313" key="11">
    <source>
        <dbReference type="EMBL" id="EFE27611.1"/>
    </source>
</evidence>
<dbReference type="Gene3D" id="1.10.1670.10">
    <property type="entry name" value="Helix-hairpin-Helix base-excision DNA repair enzymes (C-terminal)"/>
    <property type="match status" value="1"/>
</dbReference>
<dbReference type="GO" id="GO:0006289">
    <property type="term" value="P:nucleotide-excision repair"/>
    <property type="evidence" value="ECO:0007669"/>
    <property type="project" value="InterPro"/>
</dbReference>
<dbReference type="AlphaFoldDB" id="D6GTU0"/>
<dbReference type="EMBL" id="CP002390">
    <property type="protein sequence ID" value="EFE27611.1"/>
    <property type="molecule type" value="Genomic_DNA"/>
</dbReference>
<evidence type="ECO:0000256" key="7">
    <source>
        <dbReference type="ARBA" id="ARBA00023268"/>
    </source>
</evidence>
<protein>
    <recommendedName>
        <fullName evidence="2">DNA-(apurinic or apyrimidinic site) lyase</fullName>
        <ecNumber evidence="2">4.2.99.18</ecNumber>
    </recommendedName>
</protein>
<reference evidence="12" key="1">
    <citation type="submission" date="2010-12" db="EMBL/GenBank/DDBJ databases">
        <title>The genome sequence of Filifactor alocis strain ATCC 35896.</title>
        <authorList>
            <consortium name="The Broad Institute Genome Sequencing Platform"/>
            <person name="Ward D."/>
            <person name="Earl A."/>
            <person name="Feldgarden M."/>
            <person name="Young S.K."/>
            <person name="Gargeya S."/>
            <person name="Zeng Q."/>
            <person name="Alvarado L."/>
            <person name="Berlin A."/>
            <person name="Bochicchio J."/>
            <person name="Chapman S.B."/>
            <person name="Chen Z."/>
            <person name="Freedman E."/>
            <person name="Gellesch M."/>
            <person name="Goldberg J."/>
            <person name="Griggs A."/>
            <person name="Gujja S."/>
            <person name="Heilman E."/>
            <person name="Heiman D."/>
            <person name="Howarth C."/>
            <person name="Mehta T."/>
            <person name="Neiman D."/>
            <person name="Pearson M."/>
            <person name="Roberts A."/>
            <person name="Saif S."/>
            <person name="Shea T."/>
            <person name="Shenoy N."/>
            <person name="Sisk P."/>
            <person name="Stolte C."/>
            <person name="Sykes S."/>
            <person name="White J."/>
            <person name="Yandava C."/>
            <person name="Izard J."/>
            <person name="Blanton J.M."/>
            <person name="Baranova O.V."/>
            <person name="Tanner A.C."/>
            <person name="Dewhirst F.E."/>
            <person name="Haas B."/>
            <person name="Nusbaum C."/>
            <person name="Birren B."/>
        </authorList>
    </citation>
    <scope>NUCLEOTIDE SEQUENCE [LARGE SCALE GENOMIC DNA]</scope>
    <source>
        <strain evidence="12">ATCC 35896 / CCUG 47790 / D40 B5</strain>
    </source>
</reference>
<keyword evidence="8 11" id="KW-0326">Glycosidase</keyword>
<dbReference type="Pfam" id="PF00730">
    <property type="entry name" value="HhH-GPD"/>
    <property type="match status" value="1"/>
</dbReference>
<keyword evidence="7" id="KW-0511">Multifunctional enzyme</keyword>
<accession>D6GTU0</accession>
<dbReference type="Pfam" id="PF07934">
    <property type="entry name" value="OGG_N"/>
    <property type="match status" value="1"/>
</dbReference>
<dbReference type="GO" id="GO:0008534">
    <property type="term" value="F:oxidized purine nucleobase lesion DNA N-glycosylase activity"/>
    <property type="evidence" value="ECO:0007669"/>
    <property type="project" value="InterPro"/>
</dbReference>
<dbReference type="CDD" id="cd00056">
    <property type="entry name" value="ENDO3c"/>
    <property type="match status" value="1"/>
</dbReference>
<evidence type="ECO:0000256" key="3">
    <source>
        <dbReference type="ARBA" id="ARBA00022763"/>
    </source>
</evidence>
<dbReference type="Gene3D" id="3.30.310.260">
    <property type="match status" value="1"/>
</dbReference>
<dbReference type="InterPro" id="IPR023170">
    <property type="entry name" value="HhH_base_excis_C"/>
</dbReference>
<organism evidence="11 12">
    <name type="scientific">Filifactor alocis (strain ATCC 35896 / CCUG 47790 / D40 B5)</name>
    <name type="common">Fusobacterium alocis</name>
    <dbReference type="NCBI Taxonomy" id="546269"/>
    <lineage>
        <taxon>Bacteria</taxon>
        <taxon>Bacillati</taxon>
        <taxon>Bacillota</taxon>
        <taxon>Clostridia</taxon>
        <taxon>Peptostreptococcales</taxon>
        <taxon>Filifactoraceae</taxon>
        <taxon>Filifactor</taxon>
    </lineage>
</organism>
<dbReference type="KEGG" id="faa:HMPREF0389_01529"/>
<feature type="domain" description="HhH-GPD" evidence="10">
    <location>
        <begin position="125"/>
        <end position="289"/>
    </location>
</feature>
<evidence type="ECO:0000256" key="6">
    <source>
        <dbReference type="ARBA" id="ARBA00023239"/>
    </source>
</evidence>
<dbReference type="OrthoDB" id="9798522at2"/>
<evidence type="ECO:0000256" key="9">
    <source>
        <dbReference type="ARBA" id="ARBA00044632"/>
    </source>
</evidence>
<dbReference type="Proteomes" id="UP000007468">
    <property type="component" value="Chromosome"/>
</dbReference>
<dbReference type="PATRIC" id="fig|546269.5.peg.803"/>
<gene>
    <name evidence="11" type="ordered locus">HMPREF0389_01529</name>
</gene>
<keyword evidence="6" id="KW-0456">Lyase</keyword>
<dbReference type="InterPro" id="IPR011257">
    <property type="entry name" value="DNA_glycosylase"/>
</dbReference>
<proteinExistence type="inferred from homology"/>
<comment type="similarity">
    <text evidence="1">Belongs to the type-1 OGG1 family.</text>
</comment>
<dbReference type="GO" id="GO:0006284">
    <property type="term" value="P:base-excision repair"/>
    <property type="evidence" value="ECO:0007669"/>
    <property type="project" value="InterPro"/>
</dbReference>
<dbReference type="eggNOG" id="COG0122">
    <property type="taxonomic scope" value="Bacteria"/>
</dbReference>
<dbReference type="SMART" id="SM00478">
    <property type="entry name" value="ENDO3c"/>
    <property type="match status" value="1"/>
</dbReference>
<dbReference type="GO" id="GO:0140078">
    <property type="term" value="F:class I DNA-(apurinic or apyrimidinic site) endonuclease activity"/>
    <property type="evidence" value="ECO:0007669"/>
    <property type="project" value="UniProtKB-EC"/>
</dbReference>
<comment type="catalytic activity">
    <reaction evidence="9">
        <text>2'-deoxyribonucleotide-(2'-deoxyribose 5'-phosphate)-2'-deoxyribonucleotide-DNA = a 3'-end 2'-deoxyribonucleotide-(2,3-dehydro-2,3-deoxyribose 5'-phosphate)-DNA + a 5'-end 5'-phospho-2'-deoxyribonucleoside-DNA + H(+)</text>
        <dbReference type="Rhea" id="RHEA:66592"/>
        <dbReference type="Rhea" id="RHEA-COMP:13180"/>
        <dbReference type="Rhea" id="RHEA-COMP:16897"/>
        <dbReference type="Rhea" id="RHEA-COMP:17067"/>
        <dbReference type="ChEBI" id="CHEBI:15378"/>
        <dbReference type="ChEBI" id="CHEBI:136412"/>
        <dbReference type="ChEBI" id="CHEBI:157695"/>
        <dbReference type="ChEBI" id="CHEBI:167181"/>
        <dbReference type="EC" id="4.2.99.18"/>
    </reaction>
</comment>
<dbReference type="GO" id="GO:0003684">
    <property type="term" value="F:damaged DNA binding"/>
    <property type="evidence" value="ECO:0007669"/>
    <property type="project" value="InterPro"/>
</dbReference>
<evidence type="ECO:0000259" key="10">
    <source>
        <dbReference type="SMART" id="SM00478"/>
    </source>
</evidence>
<dbReference type="PANTHER" id="PTHR10242">
    <property type="entry name" value="8-OXOGUANINE DNA GLYCOSYLASE"/>
    <property type="match status" value="1"/>
</dbReference>
<keyword evidence="5" id="KW-0234">DNA repair</keyword>
<dbReference type="SUPFAM" id="SSF48150">
    <property type="entry name" value="DNA-glycosylase"/>
    <property type="match status" value="1"/>
</dbReference>
<keyword evidence="4 11" id="KW-0378">Hydrolase</keyword>
<dbReference type="STRING" id="546269.HMPREF0389_01529"/>